<dbReference type="OrthoDB" id="3985792at2"/>
<dbReference type="InterPro" id="IPR014262">
    <property type="entry name" value="HAF_rpt"/>
</dbReference>
<dbReference type="EMBL" id="WBMT01000004">
    <property type="protein sequence ID" value="KAB2350418.1"/>
    <property type="molecule type" value="Genomic_DNA"/>
</dbReference>
<reference evidence="2 3" key="1">
    <citation type="submission" date="2019-09" db="EMBL/GenBank/DDBJ databases">
        <title>Actinomadura physcomitrii sp. nov., a novel actinomycete isolated from moss [Physcomitrium sphaericum (Ludw) Fuernr].</title>
        <authorList>
            <person name="Zhuang X."/>
            <person name="Liu C."/>
        </authorList>
    </citation>
    <scope>NUCLEOTIDE SEQUENCE [LARGE SCALE GENOMIC DNA]</scope>
    <source>
        <strain evidence="2 3">HMC1</strain>
    </source>
</reference>
<organism evidence="2 3">
    <name type="scientific">Actinomadura rudentiformis</name>
    <dbReference type="NCBI Taxonomy" id="359158"/>
    <lineage>
        <taxon>Bacteria</taxon>
        <taxon>Bacillati</taxon>
        <taxon>Actinomycetota</taxon>
        <taxon>Actinomycetes</taxon>
        <taxon>Streptosporangiales</taxon>
        <taxon>Thermomonosporaceae</taxon>
        <taxon>Actinomadura</taxon>
    </lineage>
</organism>
<gene>
    <name evidence="2" type="ORF">F8566_11040</name>
</gene>
<evidence type="ECO:0000313" key="2">
    <source>
        <dbReference type="EMBL" id="KAB2350418.1"/>
    </source>
</evidence>
<evidence type="ECO:0008006" key="4">
    <source>
        <dbReference type="Google" id="ProtNLM"/>
    </source>
</evidence>
<dbReference type="AlphaFoldDB" id="A0A6H9YRQ3"/>
<evidence type="ECO:0000313" key="3">
    <source>
        <dbReference type="Proteomes" id="UP000468735"/>
    </source>
</evidence>
<proteinExistence type="predicted"/>
<evidence type="ECO:0000256" key="1">
    <source>
        <dbReference type="SAM" id="MobiDB-lite"/>
    </source>
</evidence>
<protein>
    <recommendedName>
        <fullName evidence="4">HAF repeat-containing protein</fullName>
    </recommendedName>
</protein>
<dbReference type="Proteomes" id="UP000468735">
    <property type="component" value="Unassembled WGS sequence"/>
</dbReference>
<feature type="compositionally biased region" description="Basic and acidic residues" evidence="1">
    <location>
        <begin position="1"/>
        <end position="12"/>
    </location>
</feature>
<feature type="region of interest" description="Disordered" evidence="1">
    <location>
        <begin position="1"/>
        <end position="22"/>
    </location>
</feature>
<comment type="caution">
    <text evidence="2">The sequence shown here is derived from an EMBL/GenBank/DDBJ whole genome shotgun (WGS) entry which is preliminary data.</text>
</comment>
<sequence length="421" mass="44883">MDARALSERRQEGGGVPELCSGSFSRGGPGGLAMRHSRVAVLLTSALMGFSLAAEPALAEPAAAEPVAAKPARFAIRELPMEGATTSSAQAINEVGQVVGSAQPNGQAIRWDRSGNGYTATVLAQGAAPVEINDRGQVLGRHQGNPALWNRRGEITQLTAWGPGGGTDLNDRGQALVYLEMMLFPFRAGVWNGGSFTEISEPGKSAAVGRAINNRGQVTGAYLSMTGPEPTEFGFVWDKGTMTRILGPGDRMAFTVDINDRGQVVGWTSDTEERSFVFIWKRGRMTELAALGPAFDFPAWHRSINDRGQFIALSGPTYREMRPVMWDRGRLIDLGTLGGAKASVTAINNRGQVVGWSETADGEEHAFLWERGRMTDLGTLGGKSSRPTDINDRGQVVGISTNEAGATRAVMWTASSGSTRS</sequence>
<name>A0A6H9YRQ3_9ACTN</name>
<dbReference type="NCBIfam" id="TIGR02913">
    <property type="entry name" value="HAF_rpt"/>
    <property type="match status" value="2"/>
</dbReference>
<keyword evidence="3" id="KW-1185">Reference proteome</keyword>
<accession>A0A6H9YRQ3</accession>